<sequence length="109" mass="12646">MGKISYCQISACLSLICVPATLFSISRTDLANTLLTSFFFRDFFYFPHGLIYVKPIFHYCFIVYSRTHMRPEESHHLYAMPWFSESVTHKLFCFPACCPSIISASMMFS</sequence>
<accession>A0A0A9SZF4</accession>
<reference evidence="1" key="1">
    <citation type="submission" date="2014-09" db="EMBL/GenBank/DDBJ databases">
        <authorList>
            <person name="Magalhaes I.L.F."/>
            <person name="Oliveira U."/>
            <person name="Santos F.R."/>
            <person name="Vidigal T.H.D.A."/>
            <person name="Brescovit A.D."/>
            <person name="Santos A.J."/>
        </authorList>
    </citation>
    <scope>NUCLEOTIDE SEQUENCE</scope>
    <source>
        <tissue evidence="1">Shoot tissue taken approximately 20 cm above the soil surface</tissue>
    </source>
</reference>
<organism evidence="1">
    <name type="scientific">Arundo donax</name>
    <name type="common">Giant reed</name>
    <name type="synonym">Donax arundinaceus</name>
    <dbReference type="NCBI Taxonomy" id="35708"/>
    <lineage>
        <taxon>Eukaryota</taxon>
        <taxon>Viridiplantae</taxon>
        <taxon>Streptophyta</taxon>
        <taxon>Embryophyta</taxon>
        <taxon>Tracheophyta</taxon>
        <taxon>Spermatophyta</taxon>
        <taxon>Magnoliopsida</taxon>
        <taxon>Liliopsida</taxon>
        <taxon>Poales</taxon>
        <taxon>Poaceae</taxon>
        <taxon>PACMAD clade</taxon>
        <taxon>Arundinoideae</taxon>
        <taxon>Arundineae</taxon>
        <taxon>Arundo</taxon>
    </lineage>
</organism>
<reference evidence="1" key="2">
    <citation type="journal article" date="2015" name="Data Brief">
        <title>Shoot transcriptome of the giant reed, Arundo donax.</title>
        <authorList>
            <person name="Barrero R.A."/>
            <person name="Guerrero F.D."/>
            <person name="Moolhuijzen P."/>
            <person name="Goolsby J.A."/>
            <person name="Tidwell J."/>
            <person name="Bellgard S.E."/>
            <person name="Bellgard M.I."/>
        </authorList>
    </citation>
    <scope>NUCLEOTIDE SEQUENCE</scope>
    <source>
        <tissue evidence="1">Shoot tissue taken approximately 20 cm above the soil surface</tissue>
    </source>
</reference>
<proteinExistence type="predicted"/>
<dbReference type="AlphaFoldDB" id="A0A0A9SZF4"/>
<evidence type="ECO:0000313" key="1">
    <source>
        <dbReference type="EMBL" id="JAD82850.1"/>
    </source>
</evidence>
<dbReference type="EMBL" id="GBRH01215045">
    <property type="protein sequence ID" value="JAD82850.1"/>
    <property type="molecule type" value="Transcribed_RNA"/>
</dbReference>
<name>A0A0A9SZF4_ARUDO</name>
<protein>
    <submittedName>
        <fullName evidence="1">Uncharacterized protein</fullName>
    </submittedName>
</protein>